<dbReference type="AlphaFoldDB" id="A0A2T9YVQ6"/>
<sequence>LYLIPDYKRHKTPEFDIEYKDGKEYLKYNDEYLQIKDLIITFTIEYNDRCAYLHRKPTYKLSGKSPISGLFDNCQIDFLDPSPVSKKGNRYIINAIKILNSNPYSTCVPGITVVIDIGFVSNLIALSANPRQFSHDCGPCLRHNHSENTAKKEHYNKAKSGLPTRMEVKIERFISTIRYYITKSDLGNWDEFVLQGIRTQVVAKTGYLPLNLRSGLVIVC</sequence>
<dbReference type="Proteomes" id="UP000245383">
    <property type="component" value="Unassembled WGS sequence"/>
</dbReference>
<gene>
    <name evidence="1" type="ORF">BB561_001160</name>
</gene>
<name>A0A2T9YVQ6_9FUNG</name>
<organism evidence="1 2">
    <name type="scientific">Smittium simulii</name>
    <dbReference type="NCBI Taxonomy" id="133385"/>
    <lineage>
        <taxon>Eukaryota</taxon>
        <taxon>Fungi</taxon>
        <taxon>Fungi incertae sedis</taxon>
        <taxon>Zoopagomycota</taxon>
        <taxon>Kickxellomycotina</taxon>
        <taxon>Harpellomycetes</taxon>
        <taxon>Harpellales</taxon>
        <taxon>Legeriomycetaceae</taxon>
        <taxon>Smittium</taxon>
    </lineage>
</organism>
<dbReference type="OrthoDB" id="10623865at2759"/>
<accession>A0A2T9YVQ6</accession>
<feature type="non-terminal residue" evidence="1">
    <location>
        <position position="1"/>
    </location>
</feature>
<reference evidence="1 2" key="1">
    <citation type="journal article" date="2018" name="MBio">
        <title>Comparative Genomics Reveals the Core Gene Toolbox for the Fungus-Insect Symbiosis.</title>
        <authorList>
            <person name="Wang Y."/>
            <person name="Stata M."/>
            <person name="Wang W."/>
            <person name="Stajich J.E."/>
            <person name="White M.M."/>
            <person name="Moncalvo J.M."/>
        </authorList>
    </citation>
    <scope>NUCLEOTIDE SEQUENCE [LARGE SCALE GENOMIC DNA]</scope>
    <source>
        <strain evidence="1 2">SWE-8-4</strain>
    </source>
</reference>
<protein>
    <submittedName>
        <fullName evidence="1">Uncharacterized protein</fullName>
    </submittedName>
</protein>
<dbReference type="EMBL" id="MBFR01000032">
    <property type="protein sequence ID" value="PVU96430.1"/>
    <property type="molecule type" value="Genomic_DNA"/>
</dbReference>
<evidence type="ECO:0000313" key="1">
    <source>
        <dbReference type="EMBL" id="PVU96430.1"/>
    </source>
</evidence>
<proteinExistence type="predicted"/>
<comment type="caution">
    <text evidence="1">The sequence shown here is derived from an EMBL/GenBank/DDBJ whole genome shotgun (WGS) entry which is preliminary data.</text>
</comment>
<keyword evidence="2" id="KW-1185">Reference proteome</keyword>
<evidence type="ECO:0000313" key="2">
    <source>
        <dbReference type="Proteomes" id="UP000245383"/>
    </source>
</evidence>